<reference evidence="3" key="1">
    <citation type="submission" date="2016-10" db="EMBL/GenBank/DDBJ databases">
        <authorList>
            <person name="Varghese N."/>
            <person name="Submissions S."/>
        </authorList>
    </citation>
    <scope>NUCLEOTIDE SEQUENCE [LARGE SCALE GENOMIC DNA]</scope>
    <source>
        <strain evidence="3">DSM 19183</strain>
    </source>
</reference>
<evidence type="ECO:0000313" key="2">
    <source>
        <dbReference type="EMBL" id="SEL13322.1"/>
    </source>
</evidence>
<dbReference type="InterPro" id="IPR039648">
    <property type="entry name" value="DHPH_N"/>
</dbReference>
<proteinExistence type="predicted"/>
<dbReference type="Gene3D" id="3.50.50.60">
    <property type="entry name" value="FAD/NAD(P)-binding domain"/>
    <property type="match status" value="1"/>
</dbReference>
<dbReference type="SUPFAM" id="SSF51905">
    <property type="entry name" value="FAD/NAD(P)-binding domain"/>
    <property type="match status" value="1"/>
</dbReference>
<dbReference type="EMBL" id="FNZU01000012">
    <property type="protein sequence ID" value="SEL13322.1"/>
    <property type="molecule type" value="Genomic_DNA"/>
</dbReference>
<keyword evidence="3" id="KW-1185">Reference proteome</keyword>
<name>A0A1H7MQ10_9LACT</name>
<evidence type="ECO:0000259" key="1">
    <source>
        <dbReference type="Pfam" id="PF00070"/>
    </source>
</evidence>
<dbReference type="AlphaFoldDB" id="A0A1H7MQ10"/>
<dbReference type="Proteomes" id="UP000199081">
    <property type="component" value="Unassembled WGS sequence"/>
</dbReference>
<sequence length="88" mass="9533">MTVIGSGYIGLELGQLFHNLGAEVTLVQGSKQLLKDYDPEVSAAVEKALHERGIQVNIGINYDHIVQDGGIKKLTLTKNGIQKTIESD</sequence>
<gene>
    <name evidence="2" type="ORF">SAMN04488099_11257</name>
</gene>
<evidence type="ECO:0000313" key="3">
    <source>
        <dbReference type="Proteomes" id="UP000199081"/>
    </source>
</evidence>
<protein>
    <submittedName>
        <fullName evidence="2">Pyridine nucleotide-disulphide oxidoreductase</fullName>
    </submittedName>
</protein>
<dbReference type="PANTHER" id="PTHR43014">
    <property type="entry name" value="MERCURIC REDUCTASE"/>
    <property type="match status" value="1"/>
</dbReference>
<dbReference type="GO" id="GO:0003955">
    <property type="term" value="F:NAD(P)H dehydrogenase (quinone) activity"/>
    <property type="evidence" value="ECO:0007669"/>
    <property type="project" value="TreeGrafter"/>
</dbReference>
<dbReference type="GO" id="GO:0050660">
    <property type="term" value="F:flavin adenine dinucleotide binding"/>
    <property type="evidence" value="ECO:0007669"/>
    <property type="project" value="TreeGrafter"/>
</dbReference>
<organism evidence="2 3">
    <name type="scientific">Alkalibacterium pelagium</name>
    <dbReference type="NCBI Taxonomy" id="426702"/>
    <lineage>
        <taxon>Bacteria</taxon>
        <taxon>Bacillati</taxon>
        <taxon>Bacillota</taxon>
        <taxon>Bacilli</taxon>
        <taxon>Lactobacillales</taxon>
        <taxon>Carnobacteriaceae</taxon>
        <taxon>Alkalibacterium</taxon>
    </lineage>
</organism>
<dbReference type="InterPro" id="IPR036188">
    <property type="entry name" value="FAD/NAD-bd_sf"/>
</dbReference>
<dbReference type="STRING" id="426702.SAMN04488099_11257"/>
<feature type="domain" description="Pyridine nucleotide-disulphide oxidoreductase N-terminal" evidence="1">
    <location>
        <begin position="2"/>
        <end position="77"/>
    </location>
</feature>
<accession>A0A1H7MQ10</accession>
<dbReference type="PANTHER" id="PTHR43014:SF2">
    <property type="entry name" value="MERCURIC REDUCTASE"/>
    <property type="match status" value="1"/>
</dbReference>
<dbReference type="Pfam" id="PF00070">
    <property type="entry name" value="Pyr_redox"/>
    <property type="match status" value="1"/>
</dbReference>